<protein>
    <submittedName>
        <fullName evidence="1">Uncharacterized protein</fullName>
    </submittedName>
</protein>
<reference evidence="1" key="1">
    <citation type="submission" date="2015-10" db="EMBL/GenBank/DDBJ databases">
        <title>EvidentialGene: Evidence-directed Construction of Complete mRNA Transcriptomes without Genomes.</title>
        <authorList>
            <person name="Gilbert D.G."/>
        </authorList>
    </citation>
    <scope>NUCLEOTIDE SEQUENCE</scope>
</reference>
<sequence length="86" mass="10181">MEYWVACILFYEFNQCAFFFFLFVVGSCSSERLEHLDSYYGVWITTLSQLSHQVVELTLPCEPLLPSPSFLFIDRYRVNRLLRLGN</sequence>
<dbReference type="AlphaFoldDB" id="A0A0N8CSD0"/>
<evidence type="ECO:0000313" key="1">
    <source>
        <dbReference type="EMBL" id="JAN79517.1"/>
    </source>
</evidence>
<accession>A0A0N8CSD0</accession>
<name>A0A0N8CSD0_9CRUS</name>
<proteinExistence type="predicted"/>
<dbReference type="EMBL" id="GDIQ01015220">
    <property type="protein sequence ID" value="JAN79517.1"/>
    <property type="molecule type" value="Transcribed_RNA"/>
</dbReference>
<organism evidence="1">
    <name type="scientific">Daphnia magna</name>
    <dbReference type="NCBI Taxonomy" id="35525"/>
    <lineage>
        <taxon>Eukaryota</taxon>
        <taxon>Metazoa</taxon>
        <taxon>Ecdysozoa</taxon>
        <taxon>Arthropoda</taxon>
        <taxon>Crustacea</taxon>
        <taxon>Branchiopoda</taxon>
        <taxon>Diplostraca</taxon>
        <taxon>Cladocera</taxon>
        <taxon>Anomopoda</taxon>
        <taxon>Daphniidae</taxon>
        <taxon>Daphnia</taxon>
    </lineage>
</organism>